<sequence length="166" mass="18349">MGLVMSLMGKGFQTTQLTSLALGTLYTRFYDKDVKTFQDFHLAILDIFNNVNGALPGKHYNVPTVKEIQACFEEWKSRDDEIAKKTVFIDFMKTRVDLSKMDDTTLITGLVTPPVAMAAKRAGESVPQLKLIKAIPDVLFVPSATVLALVSVKLSRKMFLGNDASS</sequence>
<dbReference type="Proteomes" id="UP001152523">
    <property type="component" value="Unassembled WGS sequence"/>
</dbReference>
<dbReference type="PANTHER" id="PTHR37754">
    <property type="entry name" value="CALCIUM ION-BINDING PROTEIN"/>
    <property type="match status" value="1"/>
</dbReference>
<proteinExistence type="predicted"/>
<comment type="caution">
    <text evidence="2">The sequence shown here is derived from an EMBL/GenBank/DDBJ whole genome shotgun (WGS) entry which is preliminary data.</text>
</comment>
<evidence type="ECO:0000313" key="3">
    <source>
        <dbReference type="EMBL" id="CAH9148983.1"/>
    </source>
</evidence>
<gene>
    <name evidence="1" type="ORF">CEPIT_LOCUS13968</name>
    <name evidence="2" type="ORF">CEPIT_LOCUS43640</name>
    <name evidence="3" type="ORF">CEPIT_LOCUS44926</name>
</gene>
<dbReference type="AlphaFoldDB" id="A0AAV0GI11"/>
<dbReference type="EMBL" id="CAMAPF010001126">
    <property type="protein sequence ID" value="CAH9147306.1"/>
    <property type="molecule type" value="Genomic_DNA"/>
</dbReference>
<protein>
    <recommendedName>
        <fullName evidence="5">Calcium ion-binding protein</fullName>
    </recommendedName>
</protein>
<evidence type="ECO:0000313" key="2">
    <source>
        <dbReference type="EMBL" id="CAH9147306.1"/>
    </source>
</evidence>
<dbReference type="PANTHER" id="PTHR37754:SF1">
    <property type="entry name" value="CALCIUM ION-BINDING PROTEIN"/>
    <property type="match status" value="1"/>
</dbReference>
<accession>A0AAV0GI11</accession>
<name>A0AAV0GI11_9ASTE</name>
<evidence type="ECO:0008006" key="5">
    <source>
        <dbReference type="Google" id="ProtNLM"/>
    </source>
</evidence>
<keyword evidence="4" id="KW-1185">Reference proteome</keyword>
<dbReference type="EMBL" id="CAMAPF010000091">
    <property type="protein sequence ID" value="CAH9097165.1"/>
    <property type="molecule type" value="Genomic_DNA"/>
</dbReference>
<evidence type="ECO:0000313" key="4">
    <source>
        <dbReference type="Proteomes" id="UP001152523"/>
    </source>
</evidence>
<evidence type="ECO:0000313" key="1">
    <source>
        <dbReference type="EMBL" id="CAH9097165.1"/>
    </source>
</evidence>
<reference evidence="2" key="1">
    <citation type="submission" date="2022-07" db="EMBL/GenBank/DDBJ databases">
        <authorList>
            <person name="Macas J."/>
            <person name="Novak P."/>
            <person name="Neumann P."/>
        </authorList>
    </citation>
    <scope>NUCLEOTIDE SEQUENCE</scope>
</reference>
<dbReference type="EMBL" id="CAMAPF010001388">
    <property type="protein sequence ID" value="CAH9148983.1"/>
    <property type="molecule type" value="Genomic_DNA"/>
</dbReference>
<organism evidence="2 4">
    <name type="scientific">Cuscuta epithymum</name>
    <dbReference type="NCBI Taxonomy" id="186058"/>
    <lineage>
        <taxon>Eukaryota</taxon>
        <taxon>Viridiplantae</taxon>
        <taxon>Streptophyta</taxon>
        <taxon>Embryophyta</taxon>
        <taxon>Tracheophyta</taxon>
        <taxon>Spermatophyta</taxon>
        <taxon>Magnoliopsida</taxon>
        <taxon>eudicotyledons</taxon>
        <taxon>Gunneridae</taxon>
        <taxon>Pentapetalae</taxon>
        <taxon>asterids</taxon>
        <taxon>lamiids</taxon>
        <taxon>Solanales</taxon>
        <taxon>Convolvulaceae</taxon>
        <taxon>Cuscuteae</taxon>
        <taxon>Cuscuta</taxon>
        <taxon>Cuscuta subgen. Cuscuta</taxon>
    </lineage>
</organism>